<accession>A0ABT4LEZ1</accession>
<evidence type="ECO:0000313" key="1">
    <source>
        <dbReference type="EMBL" id="MCZ4279663.1"/>
    </source>
</evidence>
<gene>
    <name evidence="1" type="ORF">O4H49_02660</name>
</gene>
<evidence type="ECO:0000313" key="2">
    <source>
        <dbReference type="Proteomes" id="UP001069802"/>
    </source>
</evidence>
<dbReference type="Proteomes" id="UP001069802">
    <property type="component" value="Unassembled WGS sequence"/>
</dbReference>
<protein>
    <submittedName>
        <fullName evidence="1">Uncharacterized protein</fullName>
    </submittedName>
</protein>
<keyword evidence="2" id="KW-1185">Reference proteome</keyword>
<comment type="caution">
    <text evidence="1">The sequence shown here is derived from an EMBL/GenBank/DDBJ whole genome shotgun (WGS) entry which is preliminary data.</text>
</comment>
<organism evidence="1 2">
    <name type="scientific">Kiloniella laminariae</name>
    <dbReference type="NCBI Taxonomy" id="454162"/>
    <lineage>
        <taxon>Bacteria</taxon>
        <taxon>Pseudomonadati</taxon>
        <taxon>Pseudomonadota</taxon>
        <taxon>Alphaproteobacteria</taxon>
        <taxon>Rhodospirillales</taxon>
        <taxon>Kiloniellaceae</taxon>
        <taxon>Kiloniella</taxon>
    </lineage>
</organism>
<name>A0ABT4LEZ1_9PROT</name>
<proteinExistence type="predicted"/>
<sequence>MEIIFFGGLAFIGFWLIRGFYRQQRRLKWQAGARIIGSQQFPQTVSRKLQETYPHLQDNEIEQVLDGLRDYFHICHQAGKRMVSMPSQVVDVAWHEFILFTRDYGEFCERAFGRFLHHTPAEAMASPTRAQDGIKRAWRLACELEGLEPKSTKVLPALFALDAVLNIPDGFYYSPDCSGNLTGKSSAAGSSCGGYCATHIGCSSGCGGSTGGCGSGCSSDSGCSSGCGGGD</sequence>
<dbReference type="EMBL" id="JAPWGY010000001">
    <property type="protein sequence ID" value="MCZ4279663.1"/>
    <property type="molecule type" value="Genomic_DNA"/>
</dbReference>
<reference evidence="1" key="1">
    <citation type="submission" date="2022-12" db="EMBL/GenBank/DDBJ databases">
        <title>Bacterial isolates from different developmental stages of Nematostella vectensis.</title>
        <authorList>
            <person name="Fraune S."/>
        </authorList>
    </citation>
    <scope>NUCLEOTIDE SEQUENCE</scope>
    <source>
        <strain evidence="1">G21630-S1</strain>
    </source>
</reference>
<dbReference type="RefSeq" id="WP_269421863.1">
    <property type="nucleotide sequence ID" value="NZ_JAPWGY010000001.1"/>
</dbReference>